<dbReference type="SMART" id="SM00213">
    <property type="entry name" value="UBQ"/>
    <property type="match status" value="1"/>
</dbReference>
<dbReference type="SUPFAM" id="SSF54236">
    <property type="entry name" value="Ubiquitin-like"/>
    <property type="match status" value="1"/>
</dbReference>
<feature type="compositionally biased region" description="Pro residues" evidence="5">
    <location>
        <begin position="2020"/>
        <end position="2032"/>
    </location>
</feature>
<proteinExistence type="predicted"/>
<evidence type="ECO:0000256" key="2">
    <source>
        <dbReference type="ARBA" id="ARBA00022771"/>
    </source>
</evidence>
<feature type="compositionally biased region" description="Low complexity" evidence="5">
    <location>
        <begin position="2048"/>
        <end position="2063"/>
    </location>
</feature>
<feature type="compositionally biased region" description="Low complexity" evidence="5">
    <location>
        <begin position="1698"/>
        <end position="1718"/>
    </location>
</feature>
<feature type="compositionally biased region" description="Polar residues" evidence="5">
    <location>
        <begin position="1122"/>
        <end position="1132"/>
    </location>
</feature>
<evidence type="ECO:0000259" key="6">
    <source>
        <dbReference type="PROSITE" id="PS50053"/>
    </source>
</evidence>
<feature type="compositionally biased region" description="Polar residues" evidence="5">
    <location>
        <begin position="1675"/>
        <end position="1690"/>
    </location>
</feature>
<feature type="compositionally biased region" description="Acidic residues" evidence="5">
    <location>
        <begin position="1931"/>
        <end position="1953"/>
    </location>
</feature>
<dbReference type="Gene3D" id="3.10.20.90">
    <property type="entry name" value="Phosphatidylinositol 3-kinase Catalytic Subunit, Chain A, domain 1"/>
    <property type="match status" value="1"/>
</dbReference>
<accession>A0A7R9CSK1</accession>
<feature type="region of interest" description="Disordered" evidence="5">
    <location>
        <begin position="67"/>
        <end position="148"/>
    </location>
</feature>
<feature type="region of interest" description="Disordered" evidence="5">
    <location>
        <begin position="1094"/>
        <end position="1132"/>
    </location>
</feature>
<name>A0A7R9CSK1_TIMCR</name>
<dbReference type="InterPro" id="IPR000626">
    <property type="entry name" value="Ubiquitin-like_dom"/>
</dbReference>
<dbReference type="Pfam" id="PF00240">
    <property type="entry name" value="ubiquitin"/>
    <property type="match status" value="1"/>
</dbReference>
<reference evidence="8" key="1">
    <citation type="submission" date="2020-11" db="EMBL/GenBank/DDBJ databases">
        <authorList>
            <person name="Tran Van P."/>
        </authorList>
    </citation>
    <scope>NUCLEOTIDE SEQUENCE</scope>
</reference>
<dbReference type="EMBL" id="OC318389">
    <property type="protein sequence ID" value="CAD7401758.1"/>
    <property type="molecule type" value="Genomic_DNA"/>
</dbReference>
<feature type="domain" description="Ubiquitin-like" evidence="6">
    <location>
        <begin position="1812"/>
        <end position="1876"/>
    </location>
</feature>
<feature type="compositionally biased region" description="Low complexity" evidence="5">
    <location>
        <begin position="1109"/>
        <end position="1121"/>
    </location>
</feature>
<feature type="compositionally biased region" description="Acidic residues" evidence="5">
    <location>
        <begin position="380"/>
        <end position="390"/>
    </location>
</feature>
<feature type="compositionally biased region" description="Basic and acidic residues" evidence="5">
    <location>
        <begin position="1907"/>
        <end position="1917"/>
    </location>
</feature>
<dbReference type="Gene3D" id="2.30.30.380">
    <property type="entry name" value="Zn-finger domain of Sec23/24"/>
    <property type="match status" value="1"/>
</dbReference>
<feature type="region of interest" description="Disordered" evidence="5">
    <location>
        <begin position="605"/>
        <end position="696"/>
    </location>
</feature>
<feature type="region of interest" description="Disordered" evidence="5">
    <location>
        <begin position="364"/>
        <end position="390"/>
    </location>
</feature>
<gene>
    <name evidence="8" type="ORF">TCEB3V08_LOCUS6172</name>
</gene>
<feature type="domain" description="RanBP2-type" evidence="7">
    <location>
        <begin position="1155"/>
        <end position="1185"/>
    </location>
</feature>
<evidence type="ECO:0000256" key="3">
    <source>
        <dbReference type="ARBA" id="ARBA00022833"/>
    </source>
</evidence>
<keyword evidence="2 4" id="KW-0863">Zinc-finger</keyword>
<dbReference type="PROSITE" id="PS50053">
    <property type="entry name" value="UBIQUITIN_2"/>
    <property type="match status" value="1"/>
</dbReference>
<evidence type="ECO:0000313" key="8">
    <source>
        <dbReference type="EMBL" id="CAD7401758.1"/>
    </source>
</evidence>
<dbReference type="PROSITE" id="PS01358">
    <property type="entry name" value="ZF_RANBP2_1"/>
    <property type="match status" value="1"/>
</dbReference>
<feature type="region of interest" description="Disordered" evidence="5">
    <location>
        <begin position="436"/>
        <end position="455"/>
    </location>
</feature>
<evidence type="ECO:0000256" key="1">
    <source>
        <dbReference type="ARBA" id="ARBA00022723"/>
    </source>
</evidence>
<feature type="region of interest" description="Disordered" evidence="5">
    <location>
        <begin position="818"/>
        <end position="848"/>
    </location>
</feature>
<dbReference type="InterPro" id="IPR001876">
    <property type="entry name" value="Znf_RanBP2"/>
</dbReference>
<feature type="region of interest" description="Disordered" evidence="5">
    <location>
        <begin position="1663"/>
        <end position="1723"/>
    </location>
</feature>
<evidence type="ECO:0000256" key="4">
    <source>
        <dbReference type="PROSITE-ProRule" id="PRU00322"/>
    </source>
</evidence>
<evidence type="ECO:0000259" key="7">
    <source>
        <dbReference type="PROSITE" id="PS50199"/>
    </source>
</evidence>
<keyword evidence="3" id="KW-0862">Zinc</keyword>
<organism evidence="8">
    <name type="scientific">Timema cristinae</name>
    <name type="common">Walking stick</name>
    <dbReference type="NCBI Taxonomy" id="61476"/>
    <lineage>
        <taxon>Eukaryota</taxon>
        <taxon>Metazoa</taxon>
        <taxon>Ecdysozoa</taxon>
        <taxon>Arthropoda</taxon>
        <taxon>Hexapoda</taxon>
        <taxon>Insecta</taxon>
        <taxon>Pterygota</taxon>
        <taxon>Neoptera</taxon>
        <taxon>Polyneoptera</taxon>
        <taxon>Phasmatodea</taxon>
        <taxon>Timematodea</taxon>
        <taxon>Timematoidea</taxon>
        <taxon>Timematidae</taxon>
        <taxon>Timema</taxon>
    </lineage>
</organism>
<evidence type="ECO:0008006" key="9">
    <source>
        <dbReference type="Google" id="ProtNLM"/>
    </source>
</evidence>
<keyword evidence="1" id="KW-0479">Metal-binding</keyword>
<feature type="region of interest" description="Disordered" evidence="5">
    <location>
        <begin position="1893"/>
        <end position="2122"/>
    </location>
</feature>
<feature type="compositionally biased region" description="Basic and acidic residues" evidence="5">
    <location>
        <begin position="818"/>
        <end position="829"/>
    </location>
</feature>
<feature type="compositionally biased region" description="Low complexity" evidence="5">
    <location>
        <begin position="2107"/>
        <end position="2116"/>
    </location>
</feature>
<feature type="compositionally biased region" description="Polar residues" evidence="5">
    <location>
        <begin position="619"/>
        <end position="632"/>
    </location>
</feature>
<dbReference type="GO" id="GO:0008270">
    <property type="term" value="F:zinc ion binding"/>
    <property type="evidence" value="ECO:0007669"/>
    <property type="project" value="UniProtKB-KW"/>
</dbReference>
<feature type="compositionally biased region" description="Acidic residues" evidence="5">
    <location>
        <begin position="1984"/>
        <end position="2004"/>
    </location>
</feature>
<dbReference type="PROSITE" id="PS50199">
    <property type="entry name" value="ZF_RANBP2_2"/>
    <property type="match status" value="1"/>
</dbReference>
<sequence>MVGRCSIVLSSTAEDGEIEVRISVGKLVPAFACIESEWGNNLGETASVYPAVDENLDLQVTGTSLQHDKGSAELTPVVQSPPTFPRSKGVTKVTAPVRPFRRASPEDKPVTTPLPAARRRKLPPQEEPVLETSVPTQQPKPAKRAGKHLRKIYPTVEEEEENPKPVERIVSKVQPQVKDPLLKTSPAIQYLIDKKCLDESFIQLLKQFELNFKDGIFSYSVQESSDQKLNVNSVQKVIKIAQEYQELKNKAVGITNLPSPDNDIEVVVNNIPKLSPVIKVPDSLKCSIRSDTTEVTDIKVLDATKDNSKPRAFVPIARANTLTSCTSGDYSEYSWYDAKSDKTYEFMDCGSGLYETVEVVSGSAIGENGGESRGSKDTIVPEDSDEDSVDSDVHIERMNHVNNQNTNRYQDEGLVEDTTPVVDTVYLDQVRRRVKSGSYSIGEPTSPTSSTSRKEKTSSGFFSFLRWFRKNKEGDDESEDVANREFEEGLSFPTAPSSPELLRSHSSSCGSVDTLFSTATATSFAFITPTCYRPFGGSKQPEKIITVGPDTDTYRNRLRHRDRVRELDRNLTLRKKYRLFGSNTLLRSAPNTPNASPVLKKRSEVLRSNSESNDKLQPKQPNTSPGSHNSSFGKKKRKAPIPPANPLSKLCDSLPNTLENKCKAKRKSMENDDASSLKRLYHRRTASESSKDKKSGAYCHVKGKRKAPPPPITFEQQNGISTLEKLQHQFSSIGKKKRPAPRPPVIDGQIKQEITVVCNDSLKLERGVLKSNKDVPKMEIGAAENKVAPVSPRPWYKRNFTGRDSGGGGIKRDIFKSLEKKKDKSKEEDWIPEGGIPRVVGTSVPNDGGSIGSSRFSFFSRLDRSDEKKKEEKRKSQVSMLANISELDREAAEIVQKEQAREQAMLAAQNAKFYSYPDEPRLKKLPIDDVDLALPVSSNVEVPKRSSARELISLFNSIGNVTKVTVNSTFFSKDGSSFFSKENGVEKRFSFVGESVKTEQRMVVEDCDNKSYEKKEIRQTRQSIIIDSNHSPVSSPVTGRKNIKISESSSKVTSLFDTKGIPTSNGTASGVVIEEVDDEPENASKTRAMYEANKLRRHHSPSPSIPTIAEQSETASSAASTVKTNPGSNRSSVNILPDIATVKATTQPPNTLHVKQPIVWACPRCTLENQRWKLTCEACGRWRPSNTEELNEVTPTSNVTTQVKKETDINWESEIKKYFPNLDITANKTSQVNKKTDPKNDTKQVEEPTKICNGLPSTFIGGKLKQDMGKEKKSKDESVEPIKLNTLINGGVAVFEEPDVDEVRKARLAFFNKTNTDGSQIDEISSEKTNEKLALNKLSCDENASDKGNKKLALNKLPFDKNASAKANVKPGLNKLPLDENEQQKLREILKEMKNSLPKRPKKLVEKSDSMNVETTETKVTVPYKIKENVKVEKSQKLGAIKKVPKKTYEDIKSASNQKDSPASGVIKDKVPFQNGTVGEKAEALLITRKTVIEDIKVKKSGPQKTEKVSTSAQTNAVVRKVDSSQYSDQKKEGEFLSPTISAKNMLQISPDILPVTVEEYSTAIKDGVLYTSLSKDSKKIGTGTFELIRARDFANIEATKTGSEANVVHVYANITNPLMESSSSFQQSVVTSKQTPVIQVPQPVATGEKGLAAGRAEVKLVQADESSHGEVSKGSPQPSSSGITSPELSSTRDARGSSIQSSRVSESSSCSMASAGSGDNSEVEKLTAQLTLPKGLADFKANLEAEQKVEHNMNTLAINRLLRRLEAAIAGGQHMLAAGLAKDLARLKISCSVTRHRRSLDTSPASITVDMYVEDKVSHQGPIPLQVTPVLTVAQLKDKVEQEFEIPAGVQRWILGKLLASDDSKTLADHNISSGGCPIFLYLVAPDGDHEGEVPIAADPGSVTKQELEPKVESKDTPPGAKPGGGWYYNDDDERYSFCEDTESDSSEEEDVPQPAKQNPIKPGTAMVAQLQQVTKVIKGEKEEEYSEESDDEDEEDSIEEETIPVVIVNDKPKVLVGPPSPTGPKFPLPGPSRQLTLVEQPDKPATSQTSTNSPTPTTSQTAVVLKPVTNQSPKPFRPARRETKVEKQSAVAKAPVDKHPPVQPAKPAAAPEQPTGTLKLERPLKYVVPVEYRANDQELQRMQQEQQFDNELKQACWDIFKQ</sequence>
<feature type="compositionally biased region" description="Basic and acidic residues" evidence="5">
    <location>
        <begin position="685"/>
        <end position="695"/>
    </location>
</feature>
<protein>
    <recommendedName>
        <fullName evidence="9">RanBP-type and C3HC4-type zinc finger-containing protein 1</fullName>
    </recommendedName>
</protein>
<dbReference type="InterPro" id="IPR029071">
    <property type="entry name" value="Ubiquitin-like_domsf"/>
</dbReference>
<evidence type="ECO:0000256" key="5">
    <source>
        <dbReference type="SAM" id="MobiDB-lite"/>
    </source>
</evidence>